<reference evidence="3" key="1">
    <citation type="submission" date="2016-10" db="EMBL/GenBank/DDBJ databases">
        <authorList>
            <person name="Varghese N."/>
            <person name="Submissions S."/>
        </authorList>
    </citation>
    <scope>NUCLEOTIDE SEQUENCE [LARGE SCALE GENOMIC DNA]</scope>
    <source>
        <strain evidence="3">CGMCC 1.10789</strain>
    </source>
</reference>
<dbReference type="EMBL" id="FNFV01000001">
    <property type="protein sequence ID" value="SDK03199.1"/>
    <property type="molecule type" value="Genomic_DNA"/>
</dbReference>
<dbReference type="InterPro" id="IPR005069">
    <property type="entry name" value="Nucl-diP-sugar_transferase"/>
</dbReference>
<organism evidence="2 3">
    <name type="scientific">Meinhardsimonia xiamenensis</name>
    <dbReference type="NCBI Taxonomy" id="990712"/>
    <lineage>
        <taxon>Bacteria</taxon>
        <taxon>Pseudomonadati</taxon>
        <taxon>Pseudomonadota</taxon>
        <taxon>Alphaproteobacteria</taxon>
        <taxon>Rhodobacterales</taxon>
        <taxon>Paracoccaceae</taxon>
        <taxon>Meinhardsimonia</taxon>
    </lineage>
</organism>
<sequence>MTEGAIYVATGADYRELARASARSLRQHNPTLAIDVFTDAPGEMAASGLFDAVHPVPRLHPRAKLDCLPLTRFARTLFLDCDTLVLRPLGRLFDILERFDLALAHDVRRASALIREGHEVETPHAFPQFNSGVLLYCNSPRMLAFLAEWAARFHAAPDQPRDQPILKDMLWQSDLRFHVLPPEYNLRRVTMLDAWEPLDAEPTIIHSHRLMDHMRRPGAPRIETLEALVEAERAALEAEWRAAERQGNAAFRRIPRGAQST</sequence>
<keyword evidence="2" id="KW-0808">Transferase</keyword>
<dbReference type="SUPFAM" id="SSF53448">
    <property type="entry name" value="Nucleotide-diphospho-sugar transferases"/>
    <property type="match status" value="1"/>
</dbReference>
<gene>
    <name evidence="2" type="ORF">SAMN05216257_101359</name>
</gene>
<proteinExistence type="predicted"/>
<feature type="domain" description="Nucleotide-diphospho-sugar transferase" evidence="1">
    <location>
        <begin position="77"/>
        <end position="206"/>
    </location>
</feature>
<evidence type="ECO:0000259" key="1">
    <source>
        <dbReference type="Pfam" id="PF03407"/>
    </source>
</evidence>
<dbReference type="Pfam" id="PF03407">
    <property type="entry name" value="Nucleotid_trans"/>
    <property type="match status" value="1"/>
</dbReference>
<dbReference type="InterPro" id="IPR029044">
    <property type="entry name" value="Nucleotide-diphossugar_trans"/>
</dbReference>
<dbReference type="Proteomes" id="UP000199328">
    <property type="component" value="Unassembled WGS sequence"/>
</dbReference>
<dbReference type="GO" id="GO:0016740">
    <property type="term" value="F:transferase activity"/>
    <property type="evidence" value="ECO:0007669"/>
    <property type="project" value="UniProtKB-KW"/>
</dbReference>
<dbReference type="OrthoDB" id="181606at2"/>
<evidence type="ECO:0000313" key="2">
    <source>
        <dbReference type="EMBL" id="SDK03199.1"/>
    </source>
</evidence>
<dbReference type="Gene3D" id="3.90.550.10">
    <property type="entry name" value="Spore Coat Polysaccharide Biosynthesis Protein SpsA, Chain A"/>
    <property type="match status" value="1"/>
</dbReference>
<dbReference type="AlphaFoldDB" id="A0A1G8YK02"/>
<evidence type="ECO:0000313" key="3">
    <source>
        <dbReference type="Proteomes" id="UP000199328"/>
    </source>
</evidence>
<keyword evidence="3" id="KW-1185">Reference proteome</keyword>
<accession>A0A1G8YK02</accession>
<dbReference type="RefSeq" id="WP_092497564.1">
    <property type="nucleotide sequence ID" value="NZ_FNFV01000001.1"/>
</dbReference>
<name>A0A1G8YK02_9RHOB</name>
<dbReference type="STRING" id="990712.SAMN05216257_101359"/>
<protein>
    <submittedName>
        <fullName evidence="2">Nucleotide-diphospho-sugar transferase</fullName>
    </submittedName>
</protein>